<evidence type="ECO:0000313" key="1">
    <source>
        <dbReference type="EMBL" id="MBX26916.1"/>
    </source>
</evidence>
<sequence>MLMFAYFKRQELYCYVLDGNLSVETLCFCLLPVQICCLSLCCCRSKVRPFPYPLHLIYGEAKVYCKSAILSGQTESIELGSKFYHNNAKNILQESTNMLHASKTCNTSAFMENSYSTAGFDSYKSNQ</sequence>
<name>A0A2P2M9L6_RHIMU</name>
<reference evidence="1" key="1">
    <citation type="submission" date="2018-02" db="EMBL/GenBank/DDBJ databases">
        <title>Rhizophora mucronata_Transcriptome.</title>
        <authorList>
            <person name="Meera S.P."/>
            <person name="Sreeshan A."/>
            <person name="Augustine A."/>
        </authorList>
    </citation>
    <scope>NUCLEOTIDE SEQUENCE</scope>
    <source>
        <tissue evidence="1">Leaf</tissue>
    </source>
</reference>
<dbReference type="EMBL" id="GGEC01046432">
    <property type="protein sequence ID" value="MBX26916.1"/>
    <property type="molecule type" value="Transcribed_RNA"/>
</dbReference>
<protein>
    <submittedName>
        <fullName evidence="1">Uncharacterized protein</fullName>
    </submittedName>
</protein>
<proteinExistence type="predicted"/>
<organism evidence="1">
    <name type="scientific">Rhizophora mucronata</name>
    <name type="common">Asiatic mangrove</name>
    <dbReference type="NCBI Taxonomy" id="61149"/>
    <lineage>
        <taxon>Eukaryota</taxon>
        <taxon>Viridiplantae</taxon>
        <taxon>Streptophyta</taxon>
        <taxon>Embryophyta</taxon>
        <taxon>Tracheophyta</taxon>
        <taxon>Spermatophyta</taxon>
        <taxon>Magnoliopsida</taxon>
        <taxon>eudicotyledons</taxon>
        <taxon>Gunneridae</taxon>
        <taxon>Pentapetalae</taxon>
        <taxon>rosids</taxon>
        <taxon>fabids</taxon>
        <taxon>Malpighiales</taxon>
        <taxon>Rhizophoraceae</taxon>
        <taxon>Rhizophora</taxon>
    </lineage>
</organism>
<accession>A0A2P2M9L6</accession>
<dbReference type="AlphaFoldDB" id="A0A2P2M9L6"/>